<evidence type="ECO:0000256" key="4">
    <source>
        <dbReference type="ARBA" id="ARBA00022679"/>
    </source>
</evidence>
<keyword evidence="13 19" id="KW-0464">Manganese</keyword>
<protein>
    <recommendedName>
        <fullName evidence="3 20">DNA polymerase III subunit epsilon</fullName>
        <ecNumber evidence="2 20">2.7.7.7</ecNumber>
    </recommendedName>
</protein>
<comment type="cofactor">
    <cofactor evidence="19">
        <name>Mg(2+)</name>
        <dbReference type="ChEBI" id="CHEBI:18420"/>
    </cofactor>
    <cofactor evidence="19">
        <name>Mn(2+)</name>
        <dbReference type="ChEBI" id="CHEBI:29035"/>
    </cofactor>
    <text evidence="19">Binds 2 divalent metal cations. Magnesium or manganese.</text>
</comment>
<evidence type="ECO:0000259" key="21">
    <source>
        <dbReference type="SMART" id="SM00479"/>
    </source>
</evidence>
<feature type="domain" description="Exonuclease" evidence="21">
    <location>
        <begin position="2"/>
        <end position="171"/>
    </location>
</feature>
<dbReference type="InterPro" id="IPR036397">
    <property type="entry name" value="RNaseH_sf"/>
</dbReference>
<dbReference type="OrthoDB" id="9804290at2"/>
<evidence type="ECO:0000256" key="5">
    <source>
        <dbReference type="ARBA" id="ARBA00022695"/>
    </source>
</evidence>
<name>A0A5C8PN99_9HYPH</name>
<dbReference type="NCBIfam" id="TIGR01406">
    <property type="entry name" value="dnaQ_proteo"/>
    <property type="match status" value="1"/>
</dbReference>
<dbReference type="InterPro" id="IPR006054">
    <property type="entry name" value="DnaQ"/>
</dbReference>
<dbReference type="GO" id="GO:0045004">
    <property type="term" value="P:DNA replication proofreading"/>
    <property type="evidence" value="ECO:0007669"/>
    <property type="project" value="TreeGrafter"/>
</dbReference>
<evidence type="ECO:0000256" key="10">
    <source>
        <dbReference type="ARBA" id="ARBA00022839"/>
    </source>
</evidence>
<dbReference type="GO" id="GO:0005829">
    <property type="term" value="C:cytosol"/>
    <property type="evidence" value="ECO:0007669"/>
    <property type="project" value="TreeGrafter"/>
</dbReference>
<comment type="subunit">
    <text evidence="15 20">DNA polymerase III contains a core (composed of alpha, epsilon and theta chains) that associates with a tau subunit. This core dimerizes to form the POLIII' complex. PolIII' associates with the gamma complex (composed of gamma, delta, delta', psi and chi chains) and with the beta chain to form the complete DNA polymerase III complex.</text>
</comment>
<keyword evidence="11 19" id="KW-0460">Magnesium</keyword>
<proteinExistence type="predicted"/>
<dbReference type="AlphaFoldDB" id="A0A5C8PN99"/>
<evidence type="ECO:0000256" key="15">
    <source>
        <dbReference type="ARBA" id="ARBA00026073"/>
    </source>
</evidence>
<accession>A0A5C8PN99</accession>
<comment type="caution">
    <text evidence="22">The sequence shown here is derived from an EMBL/GenBank/DDBJ whole genome shotgun (WGS) entry which is preliminary data.</text>
</comment>
<dbReference type="GO" id="GO:0008408">
    <property type="term" value="F:3'-5' exonuclease activity"/>
    <property type="evidence" value="ECO:0007669"/>
    <property type="project" value="TreeGrafter"/>
</dbReference>
<evidence type="ECO:0000256" key="20">
    <source>
        <dbReference type="RuleBase" id="RU364087"/>
    </source>
</evidence>
<evidence type="ECO:0000313" key="22">
    <source>
        <dbReference type="EMBL" id="TXL74887.1"/>
    </source>
</evidence>
<dbReference type="CDD" id="cd06131">
    <property type="entry name" value="DNA_pol_III_epsilon_Ecoli_like"/>
    <property type="match status" value="1"/>
</dbReference>
<evidence type="ECO:0000256" key="8">
    <source>
        <dbReference type="ARBA" id="ARBA00022723"/>
    </source>
</evidence>
<dbReference type="InterPro" id="IPR012337">
    <property type="entry name" value="RNaseH-like_sf"/>
</dbReference>
<dbReference type="Gene3D" id="3.30.420.10">
    <property type="entry name" value="Ribonuclease H-like superfamily/Ribonuclease H"/>
    <property type="match status" value="1"/>
</dbReference>
<keyword evidence="23" id="KW-1185">Reference proteome</keyword>
<feature type="binding site" evidence="19">
    <location>
        <position position="9"/>
    </location>
    <ligand>
        <name>a divalent metal cation</name>
        <dbReference type="ChEBI" id="CHEBI:60240"/>
        <label>1</label>
        <note>catalytic</note>
    </ligand>
</feature>
<dbReference type="GO" id="GO:0003887">
    <property type="term" value="F:DNA-directed DNA polymerase activity"/>
    <property type="evidence" value="ECO:0007669"/>
    <property type="project" value="UniProtKB-KW"/>
</dbReference>
<evidence type="ECO:0000256" key="9">
    <source>
        <dbReference type="ARBA" id="ARBA00022801"/>
    </source>
</evidence>
<dbReference type="Pfam" id="PF00929">
    <property type="entry name" value="RNase_T"/>
    <property type="match status" value="1"/>
</dbReference>
<dbReference type="FunFam" id="3.30.420.10:FF:000012">
    <property type="entry name" value="DNA polymerase III subunit epsilon"/>
    <property type="match status" value="1"/>
</dbReference>
<evidence type="ECO:0000256" key="19">
    <source>
        <dbReference type="PIRSR" id="PIRSR606309-3"/>
    </source>
</evidence>
<comment type="catalytic activity">
    <reaction evidence="16 20">
        <text>DNA(n) + a 2'-deoxyribonucleoside 5'-triphosphate = DNA(n+1) + diphosphate</text>
        <dbReference type="Rhea" id="RHEA:22508"/>
        <dbReference type="Rhea" id="RHEA-COMP:17339"/>
        <dbReference type="Rhea" id="RHEA-COMP:17340"/>
        <dbReference type="ChEBI" id="CHEBI:33019"/>
        <dbReference type="ChEBI" id="CHEBI:61560"/>
        <dbReference type="ChEBI" id="CHEBI:173112"/>
        <dbReference type="EC" id="2.7.7.7"/>
    </reaction>
</comment>
<feature type="binding site" evidence="18">
    <location>
        <position position="52"/>
    </location>
    <ligand>
        <name>substrate</name>
    </ligand>
</feature>
<evidence type="ECO:0000256" key="14">
    <source>
        <dbReference type="ARBA" id="ARBA00025483"/>
    </source>
</evidence>
<keyword evidence="7 20" id="KW-0540">Nuclease</keyword>
<keyword evidence="5 20" id="KW-0548">Nucleotidyltransferase</keyword>
<dbReference type="SMART" id="SM00479">
    <property type="entry name" value="EXOIII"/>
    <property type="match status" value="1"/>
</dbReference>
<keyword evidence="8 19" id="KW-0479">Metal-binding</keyword>
<evidence type="ECO:0000256" key="13">
    <source>
        <dbReference type="ARBA" id="ARBA00023211"/>
    </source>
</evidence>
<evidence type="ECO:0000256" key="18">
    <source>
        <dbReference type="PIRSR" id="PIRSR606309-2"/>
    </source>
</evidence>
<sequence length="232" mass="25406">MREIVFDTETTGLDPRAGHRLVEIGCVEMVNGLPSGETFHVYLNPQRDMPDEAFQVHGLSSEFLSDKPLFAAIAEHFVAFVADARLVIHNAQFDMGFINAELDRLGLPPLKNDVVDTITLARRKFPGQRVSLDALCERMGVDNTRRTKHGALLDAELLADVYIELTGGRQRGFDLMGAAAETQTVVETTAVRLVVRPPRPHAASEAEIAAHVAFLAKLKQPIWLLAAAEAAS</sequence>
<dbReference type="EC" id="2.7.7.7" evidence="2 20"/>
<comment type="cofactor">
    <cofactor evidence="1 20">
        <name>Mn(2+)</name>
        <dbReference type="ChEBI" id="CHEBI:29035"/>
    </cofactor>
</comment>
<dbReference type="PANTHER" id="PTHR30231:SF41">
    <property type="entry name" value="DNA POLYMERASE III SUBUNIT EPSILON"/>
    <property type="match status" value="1"/>
</dbReference>
<dbReference type="RefSeq" id="WP_147847931.1">
    <property type="nucleotide sequence ID" value="NZ_VDUZ01000016.1"/>
</dbReference>
<dbReference type="InterPro" id="IPR013520">
    <property type="entry name" value="Ribonucl_H"/>
</dbReference>
<feature type="binding site" evidence="18">
    <location>
        <position position="154"/>
    </location>
    <ligand>
        <name>substrate</name>
    </ligand>
</feature>
<evidence type="ECO:0000313" key="23">
    <source>
        <dbReference type="Proteomes" id="UP000321638"/>
    </source>
</evidence>
<evidence type="ECO:0000256" key="1">
    <source>
        <dbReference type="ARBA" id="ARBA00001936"/>
    </source>
</evidence>
<feature type="binding site" evidence="18">
    <location>
        <position position="7"/>
    </location>
    <ligand>
        <name>substrate</name>
    </ligand>
</feature>
<keyword evidence="12 20" id="KW-0239">DNA-directed DNA polymerase</keyword>
<evidence type="ECO:0000256" key="16">
    <source>
        <dbReference type="ARBA" id="ARBA00049244"/>
    </source>
</evidence>
<dbReference type="EMBL" id="VDUZ01000016">
    <property type="protein sequence ID" value="TXL74887.1"/>
    <property type="molecule type" value="Genomic_DNA"/>
</dbReference>
<keyword evidence="6 20" id="KW-0235">DNA replication</keyword>
<evidence type="ECO:0000256" key="3">
    <source>
        <dbReference type="ARBA" id="ARBA00020352"/>
    </source>
</evidence>
<dbReference type="NCBIfam" id="TIGR00573">
    <property type="entry name" value="dnaq"/>
    <property type="match status" value="1"/>
</dbReference>
<evidence type="ECO:0000256" key="2">
    <source>
        <dbReference type="ARBA" id="ARBA00012417"/>
    </source>
</evidence>
<feature type="binding site" evidence="19">
    <location>
        <position position="154"/>
    </location>
    <ligand>
        <name>a divalent metal cation</name>
        <dbReference type="ChEBI" id="CHEBI:60240"/>
        <label>1</label>
        <note>catalytic</note>
    </ligand>
</feature>
<gene>
    <name evidence="20 22" type="primary">dnaQ</name>
    <name evidence="22" type="ORF">FHP25_15875</name>
</gene>
<reference evidence="22 23" key="1">
    <citation type="submission" date="2019-06" db="EMBL/GenBank/DDBJ databases">
        <title>New taxonomy in bacterial strain CC-CFT640, isolated from vineyard.</title>
        <authorList>
            <person name="Lin S.-Y."/>
            <person name="Tsai C.-F."/>
            <person name="Young C.-C."/>
        </authorList>
    </citation>
    <scope>NUCLEOTIDE SEQUENCE [LARGE SCALE GENOMIC DNA]</scope>
    <source>
        <strain evidence="22 23">CC-CFT640</strain>
    </source>
</reference>
<dbReference type="GO" id="GO:0046872">
    <property type="term" value="F:metal ion binding"/>
    <property type="evidence" value="ECO:0007669"/>
    <property type="project" value="UniProtKB-KW"/>
</dbReference>
<dbReference type="NCBIfam" id="NF004316">
    <property type="entry name" value="PRK05711.1"/>
    <property type="match status" value="1"/>
</dbReference>
<dbReference type="SUPFAM" id="SSF53098">
    <property type="entry name" value="Ribonuclease H-like"/>
    <property type="match status" value="1"/>
</dbReference>
<comment type="function">
    <text evidence="14 20">DNA polymerase III is a complex, multichain enzyme responsible for most of the replicative synthesis in bacteria. The epsilon subunit contain the editing function and is a proofreading 3'-5' exonuclease.</text>
</comment>
<evidence type="ECO:0000256" key="11">
    <source>
        <dbReference type="ARBA" id="ARBA00022842"/>
    </source>
</evidence>
<dbReference type="InterPro" id="IPR006309">
    <property type="entry name" value="DnaQ_proteo"/>
</dbReference>
<dbReference type="Proteomes" id="UP000321638">
    <property type="component" value="Unassembled WGS sequence"/>
</dbReference>
<evidence type="ECO:0000256" key="17">
    <source>
        <dbReference type="PIRSR" id="PIRSR606309-1"/>
    </source>
</evidence>
<evidence type="ECO:0000256" key="6">
    <source>
        <dbReference type="ARBA" id="ARBA00022705"/>
    </source>
</evidence>
<dbReference type="PANTHER" id="PTHR30231">
    <property type="entry name" value="DNA POLYMERASE III SUBUNIT EPSILON"/>
    <property type="match status" value="1"/>
</dbReference>
<feature type="binding site" evidence="18">
    <location>
        <position position="9"/>
    </location>
    <ligand>
        <name>substrate</name>
    </ligand>
</feature>
<feature type="binding site" evidence="19">
    <location>
        <position position="7"/>
    </location>
    <ligand>
        <name>a divalent metal cation</name>
        <dbReference type="ChEBI" id="CHEBI:60240"/>
        <label>1</label>
        <note>catalytic</note>
    </ligand>
</feature>
<keyword evidence="10 20" id="KW-0269">Exonuclease</keyword>
<feature type="active site" description="Proton acceptor" evidence="17">
    <location>
        <position position="149"/>
    </location>
</feature>
<keyword evidence="9 20" id="KW-0378">Hydrolase</keyword>
<feature type="binding site" evidence="18">
    <location>
        <position position="57"/>
    </location>
    <ligand>
        <name>substrate</name>
    </ligand>
</feature>
<evidence type="ECO:0000256" key="12">
    <source>
        <dbReference type="ARBA" id="ARBA00022932"/>
    </source>
</evidence>
<dbReference type="GO" id="GO:0003677">
    <property type="term" value="F:DNA binding"/>
    <property type="evidence" value="ECO:0007669"/>
    <property type="project" value="InterPro"/>
</dbReference>
<organism evidence="22 23">
    <name type="scientific">Vineibacter terrae</name>
    <dbReference type="NCBI Taxonomy" id="2586908"/>
    <lineage>
        <taxon>Bacteria</taxon>
        <taxon>Pseudomonadati</taxon>
        <taxon>Pseudomonadota</taxon>
        <taxon>Alphaproteobacteria</taxon>
        <taxon>Hyphomicrobiales</taxon>
        <taxon>Vineibacter</taxon>
    </lineage>
</organism>
<keyword evidence="4 20" id="KW-0808">Transferase</keyword>
<evidence type="ECO:0000256" key="7">
    <source>
        <dbReference type="ARBA" id="ARBA00022722"/>
    </source>
</evidence>